<dbReference type="Pfam" id="PF18701">
    <property type="entry name" value="DUF5641"/>
    <property type="match status" value="1"/>
</dbReference>
<evidence type="ECO:0000259" key="1">
    <source>
        <dbReference type="Pfam" id="PF18701"/>
    </source>
</evidence>
<sequence length="505" mass="57457">MSILVRFNMMECRGVSTPLDNSIPIRKKDCLTTDKEKDDMKHVPYRELIGSLLYFANSSRPDTTFAVTKLAQFCSNPGERHWQAAKHILRYLQANKNVSLIYKRGSDDILEFSDSDGANDIDVRRSTSGSAVTINGCLVSWRSEKQNCVSLSTMESEYIAFAQTTKEILWIAQILENFKCLTDASRPITIFCDNRATIEFSKNNIENNMSNYIDILYHYIREKVNSGDIHVNYISTNDNLADIFTKGLKKTAHQNACAAMNCLDTGILPGISKPQLIAQQNKLKRIIGWIFRLFYNCRKPLQKEKSGALSLEEIETSFNRIIRCAQQEDYYIDFRQIEALQPLSGKSPSKNLNPSLDKGGLLRAVQQLMGNLPASRINWTRPFTKKGIDFAEPKRLIVGKYKLTFEEITTVLTQIEACLNSRSLCPLTDDPEDLTALTAGHFLIGMTLTAVPSLVRESSSSLKGRWQLVEQIKTDFWKRWSCECFSRLQNRPKWLEPVENIKIGT</sequence>
<protein>
    <recommendedName>
        <fullName evidence="1">DUF5641 domain-containing protein</fullName>
    </recommendedName>
</protein>
<dbReference type="EMBL" id="CP092866">
    <property type="protein sequence ID" value="UYV66660.1"/>
    <property type="molecule type" value="Genomic_DNA"/>
</dbReference>
<dbReference type="PANTHER" id="PTHR11439">
    <property type="entry name" value="GAG-POL-RELATED RETROTRANSPOSON"/>
    <property type="match status" value="1"/>
</dbReference>
<dbReference type="Proteomes" id="UP001235939">
    <property type="component" value="Chromosome 04"/>
</dbReference>
<evidence type="ECO:0000313" key="3">
    <source>
        <dbReference type="Proteomes" id="UP001235939"/>
    </source>
</evidence>
<accession>A0ABY6KHJ1</accession>
<reference evidence="2 3" key="1">
    <citation type="submission" date="2022-01" db="EMBL/GenBank/DDBJ databases">
        <title>A chromosomal length assembly of Cordylochernes scorpioides.</title>
        <authorList>
            <person name="Zeh D."/>
            <person name="Zeh J."/>
        </authorList>
    </citation>
    <scope>NUCLEOTIDE SEQUENCE [LARGE SCALE GENOMIC DNA]</scope>
    <source>
        <strain evidence="2">IN4F17</strain>
        <tissue evidence="2">Whole Body</tissue>
    </source>
</reference>
<dbReference type="PANTHER" id="PTHR11439:SF440">
    <property type="entry name" value="INTEGRASE CATALYTIC DOMAIN-CONTAINING PROTEIN"/>
    <property type="match status" value="1"/>
</dbReference>
<proteinExistence type="predicted"/>
<evidence type="ECO:0000313" key="2">
    <source>
        <dbReference type="EMBL" id="UYV66660.1"/>
    </source>
</evidence>
<dbReference type="InterPro" id="IPR040676">
    <property type="entry name" value="DUF5641"/>
</dbReference>
<name>A0ABY6KHJ1_9ARAC</name>
<feature type="domain" description="DUF5641" evidence="1">
    <location>
        <begin position="465"/>
        <end position="504"/>
    </location>
</feature>
<organism evidence="2 3">
    <name type="scientific">Cordylochernes scorpioides</name>
    <dbReference type="NCBI Taxonomy" id="51811"/>
    <lineage>
        <taxon>Eukaryota</taxon>
        <taxon>Metazoa</taxon>
        <taxon>Ecdysozoa</taxon>
        <taxon>Arthropoda</taxon>
        <taxon>Chelicerata</taxon>
        <taxon>Arachnida</taxon>
        <taxon>Pseudoscorpiones</taxon>
        <taxon>Cheliferoidea</taxon>
        <taxon>Chernetidae</taxon>
        <taxon>Cordylochernes</taxon>
    </lineage>
</organism>
<gene>
    <name evidence="2" type="ORF">LAZ67_4002477</name>
</gene>
<keyword evidence="3" id="KW-1185">Reference proteome</keyword>
<dbReference type="CDD" id="cd09272">
    <property type="entry name" value="RNase_HI_RT_Ty1"/>
    <property type="match status" value="1"/>
</dbReference>